<evidence type="ECO:0008006" key="4">
    <source>
        <dbReference type="Google" id="ProtNLM"/>
    </source>
</evidence>
<accession>A0A197KE34</accession>
<name>A0A197KE34_9FUNG</name>
<dbReference type="OrthoDB" id="120976at2759"/>
<feature type="region of interest" description="Disordered" evidence="1">
    <location>
        <begin position="539"/>
        <end position="590"/>
    </location>
</feature>
<gene>
    <name evidence="2" type="ORF">K457DRAFT_13209</name>
</gene>
<feature type="compositionally biased region" description="Polar residues" evidence="1">
    <location>
        <begin position="220"/>
        <end position="237"/>
    </location>
</feature>
<evidence type="ECO:0000313" key="3">
    <source>
        <dbReference type="Proteomes" id="UP000078512"/>
    </source>
</evidence>
<feature type="region of interest" description="Disordered" evidence="1">
    <location>
        <begin position="100"/>
        <end position="134"/>
    </location>
</feature>
<protein>
    <recommendedName>
        <fullName evidence="4">RNI-like protein</fullName>
    </recommendedName>
</protein>
<proteinExistence type="predicted"/>
<organism evidence="2 3">
    <name type="scientific">Linnemannia elongata AG-77</name>
    <dbReference type="NCBI Taxonomy" id="1314771"/>
    <lineage>
        <taxon>Eukaryota</taxon>
        <taxon>Fungi</taxon>
        <taxon>Fungi incertae sedis</taxon>
        <taxon>Mucoromycota</taxon>
        <taxon>Mortierellomycotina</taxon>
        <taxon>Mortierellomycetes</taxon>
        <taxon>Mortierellales</taxon>
        <taxon>Mortierellaceae</taxon>
        <taxon>Linnemannia</taxon>
    </lineage>
</organism>
<evidence type="ECO:0000256" key="1">
    <source>
        <dbReference type="SAM" id="MobiDB-lite"/>
    </source>
</evidence>
<reference evidence="2 3" key="1">
    <citation type="submission" date="2016-05" db="EMBL/GenBank/DDBJ databases">
        <title>Genome sequencing reveals origins of a unique bacterial endosymbiosis in the earliest lineages of terrestrial Fungi.</title>
        <authorList>
            <consortium name="DOE Joint Genome Institute"/>
            <person name="Uehling J."/>
            <person name="Gryganskyi A."/>
            <person name="Hameed K."/>
            <person name="Tschaplinski T."/>
            <person name="Misztal P."/>
            <person name="Wu S."/>
            <person name="Desiro A."/>
            <person name="Vande Pol N."/>
            <person name="Du Z.-Y."/>
            <person name="Zienkiewicz A."/>
            <person name="Zienkiewicz K."/>
            <person name="Morin E."/>
            <person name="Tisserant E."/>
            <person name="Splivallo R."/>
            <person name="Hainaut M."/>
            <person name="Henrissat B."/>
            <person name="Ohm R."/>
            <person name="Kuo A."/>
            <person name="Yan J."/>
            <person name="Lipzen A."/>
            <person name="Nolan M."/>
            <person name="Labutti K."/>
            <person name="Barry K."/>
            <person name="Goldstein A."/>
            <person name="Labbe J."/>
            <person name="Schadt C."/>
            <person name="Tuskan G."/>
            <person name="Grigoriev I."/>
            <person name="Martin F."/>
            <person name="Vilgalys R."/>
            <person name="Bonito G."/>
        </authorList>
    </citation>
    <scope>NUCLEOTIDE SEQUENCE [LARGE SCALE GENOMIC DNA]</scope>
    <source>
        <strain evidence="2 3">AG-77</strain>
    </source>
</reference>
<dbReference type="SUPFAM" id="SSF52047">
    <property type="entry name" value="RNI-like"/>
    <property type="match status" value="1"/>
</dbReference>
<dbReference type="AlphaFoldDB" id="A0A197KE34"/>
<sequence length="962" mass="106418">MLTSRATPSKNKIDSDSPQLLQRIAHKVDGEILTFQAPVEVLSNGQKVVQLQPILDLFPDTAALCRKDRRPIPFLTNEDDVLLVPVRVEYGDGETYFVVPCSSPPPPPPHSQPSPSPPQQQWQEYAQPASQLTPHSTEAAVLTITQETTVHDLPVPRLFVVLPDPRPRDWNSTASNPSSPQSRLPLRPYRLYFLCDCGPGFTFPRPRSRPLSIHSSSSSFVETGSTRDQNNAGVNHNTDTIDSNNCIHIADQEGYDIPNLRQFADRFGEYTLMLLRAFQQGINTTTARGTVQQSKIILPPVSQRHYSDMLQPFTWDIEERVSTAIATFEALSPAKQPHRNNNISNDILSVPTVDLHRLWECVEGLKQDHENRVQAMRRMFVNDGTARWLCEAHYQSSFGYIGDDRDMFLWRCQEIIGDEGDLLSELSLSDSAGDTSSAVTADAKISKTGDGERSDSERALLCQAVVFDYQRMHLQLTGSLDLRQIAQLKVALKKGYMVQEVTLTMAFPNSLVLMAIADLVSDSTIGTWNVSFVGKRNDDELPLDQGSGDAKTLSTPPPYSSHGSSTLSMSATSLLGSSDKNNSNNNSNNHNTTLHALHSLFVLGNLKRLKIPDLDAHLYQSLAPNPGEFPQLRQLHVWGSNPLGQPNPAGVGAWAPIRPAALLKAFGHMTELRITGIYLGSRARKNHQGRDDCSDVAFLNAPLYEVVESLVYLPHLSVLELSACGLLQEGCGILSRSLTVLETRLTHLDIHDNWIEDEGLAELLWTLGPLGLFSLDARNCGFGNKTAFALASILQAHTHEADQELQQGLPSQISSFRILKLQETSQPHLRLYHDTQFNPNDTSTPSMSRVANQLSPQGRHHLIQALELLQPLELCLSFKLGFTDTDFAKAFAGMTNFSSLEKLTVADSNFGMGAVEAMKRRLCMAAATTTNTSCRRLKEVDLRATGLTPSQQQDALHQLLNI</sequence>
<feature type="compositionally biased region" description="Pro residues" evidence="1">
    <location>
        <begin position="102"/>
        <end position="118"/>
    </location>
</feature>
<feature type="region of interest" description="Disordered" evidence="1">
    <location>
        <begin position="214"/>
        <end position="237"/>
    </location>
</feature>
<dbReference type="Gene3D" id="3.80.10.10">
    <property type="entry name" value="Ribonuclease Inhibitor"/>
    <property type="match status" value="1"/>
</dbReference>
<dbReference type="Proteomes" id="UP000078512">
    <property type="component" value="Unassembled WGS sequence"/>
</dbReference>
<evidence type="ECO:0000313" key="2">
    <source>
        <dbReference type="EMBL" id="OAQ35972.1"/>
    </source>
</evidence>
<dbReference type="InterPro" id="IPR032675">
    <property type="entry name" value="LRR_dom_sf"/>
</dbReference>
<dbReference type="EMBL" id="KV442013">
    <property type="protein sequence ID" value="OAQ35972.1"/>
    <property type="molecule type" value="Genomic_DNA"/>
</dbReference>
<keyword evidence="3" id="KW-1185">Reference proteome</keyword>
<feature type="compositionally biased region" description="Low complexity" evidence="1">
    <location>
        <begin position="560"/>
        <end position="590"/>
    </location>
</feature>